<dbReference type="HAMAP" id="MF_00037">
    <property type="entry name" value="MurB"/>
    <property type="match status" value="1"/>
</dbReference>
<dbReference type="UniPathway" id="UPA00219"/>
<evidence type="ECO:0000256" key="18">
    <source>
        <dbReference type="ARBA" id="ARBA00031026"/>
    </source>
</evidence>
<evidence type="ECO:0000256" key="13">
    <source>
        <dbReference type="ARBA" id="ARBA00022960"/>
    </source>
</evidence>
<keyword evidence="17 20" id="KW-0961">Cell wall biogenesis/degradation</keyword>
<keyword evidence="15 20" id="KW-0560">Oxidoreductase</keyword>
<organism evidence="22 23">
    <name type="scientific">Lacimicrobium alkaliphilum</name>
    <dbReference type="NCBI Taxonomy" id="1526571"/>
    <lineage>
        <taxon>Bacteria</taxon>
        <taxon>Pseudomonadati</taxon>
        <taxon>Pseudomonadota</taxon>
        <taxon>Gammaproteobacteria</taxon>
        <taxon>Alteromonadales</taxon>
        <taxon>Alteromonadaceae</taxon>
        <taxon>Lacimicrobium</taxon>
    </lineage>
</organism>
<dbReference type="NCBIfam" id="TIGR00179">
    <property type="entry name" value="murB"/>
    <property type="match status" value="1"/>
</dbReference>
<accession>A0A0U2Z2Z7</accession>
<evidence type="ECO:0000256" key="15">
    <source>
        <dbReference type="ARBA" id="ARBA00023002"/>
    </source>
</evidence>
<dbReference type="STRING" id="1526571.AT746_02570"/>
<evidence type="ECO:0000313" key="23">
    <source>
        <dbReference type="Proteomes" id="UP000068447"/>
    </source>
</evidence>
<dbReference type="PANTHER" id="PTHR21071">
    <property type="entry name" value="UDP-N-ACETYLENOLPYRUVOYLGLUCOSAMINE REDUCTASE"/>
    <property type="match status" value="1"/>
</dbReference>
<proteinExistence type="inferred from homology"/>
<dbReference type="InterPro" id="IPR036318">
    <property type="entry name" value="FAD-bd_PCMH-like_sf"/>
</dbReference>
<keyword evidence="23" id="KW-1185">Reference proteome</keyword>
<keyword evidence="9 20" id="KW-0132">Cell division</keyword>
<evidence type="ECO:0000256" key="11">
    <source>
        <dbReference type="ARBA" id="ARBA00022827"/>
    </source>
</evidence>
<comment type="catalytic activity">
    <reaction evidence="19 20">
        <text>UDP-N-acetyl-alpha-D-muramate + NADP(+) = UDP-N-acetyl-3-O-(1-carboxyvinyl)-alpha-D-glucosamine + NADPH + H(+)</text>
        <dbReference type="Rhea" id="RHEA:12248"/>
        <dbReference type="ChEBI" id="CHEBI:15378"/>
        <dbReference type="ChEBI" id="CHEBI:57783"/>
        <dbReference type="ChEBI" id="CHEBI:58349"/>
        <dbReference type="ChEBI" id="CHEBI:68483"/>
        <dbReference type="ChEBI" id="CHEBI:70757"/>
        <dbReference type="EC" id="1.3.1.98"/>
    </reaction>
</comment>
<dbReference type="EC" id="1.3.1.98" evidence="6 20"/>
<dbReference type="GO" id="GO:0009252">
    <property type="term" value="P:peptidoglycan biosynthetic process"/>
    <property type="evidence" value="ECO:0007669"/>
    <property type="project" value="UniProtKB-UniRule"/>
</dbReference>
<keyword evidence="10 20" id="KW-0285">Flavoprotein</keyword>
<keyword evidence="11 20" id="KW-0274">FAD</keyword>
<dbReference type="Proteomes" id="UP000068447">
    <property type="component" value="Chromosome"/>
</dbReference>
<dbReference type="GO" id="GO:0008360">
    <property type="term" value="P:regulation of cell shape"/>
    <property type="evidence" value="ECO:0007669"/>
    <property type="project" value="UniProtKB-KW"/>
</dbReference>
<evidence type="ECO:0000256" key="2">
    <source>
        <dbReference type="ARBA" id="ARBA00003921"/>
    </source>
</evidence>
<sequence>MINLAPFHTFGFNSTARNLLYLKDVSSLPSIDEGSYFILGEGSNTVFLEEYQGTILKVALKGMTVKETDEYYQVRIAAGENWHQLVVALLGKGIYGAENLALIPGTVGAAPIQNIGAYGRELADFCYSVEVVDLNSGDSDELLAGDCQFSYRDSLFKREKMKGCLITHVNLRFSKSWQGVTDYGELQQLGRDPSAQQIFDKVVEIRKAKLPDPARFGNAGSFFKNPYLSQSLYADLKQRWPEIPGYPLNSGEVKVPAAWFIDKLGFKGKTVGGIICHQKQPLVLANYHNGQPRELLALARQIKQGVKLEFGVELENEVRLMGASGLIEL</sequence>
<comment type="cofactor">
    <cofactor evidence="1 20">
        <name>FAD</name>
        <dbReference type="ChEBI" id="CHEBI:57692"/>
    </cofactor>
</comment>
<dbReference type="InterPro" id="IPR036635">
    <property type="entry name" value="MurB_C_sf"/>
</dbReference>
<dbReference type="GO" id="GO:0051301">
    <property type="term" value="P:cell division"/>
    <property type="evidence" value="ECO:0007669"/>
    <property type="project" value="UniProtKB-KW"/>
</dbReference>
<dbReference type="SUPFAM" id="SSF56194">
    <property type="entry name" value="Uridine diphospho-N-Acetylenolpyruvylglucosamine reductase, MurB, C-terminal domain"/>
    <property type="match status" value="1"/>
</dbReference>
<evidence type="ECO:0000256" key="4">
    <source>
        <dbReference type="ARBA" id="ARBA00004752"/>
    </source>
</evidence>
<dbReference type="GO" id="GO:0005829">
    <property type="term" value="C:cytosol"/>
    <property type="evidence" value="ECO:0007669"/>
    <property type="project" value="TreeGrafter"/>
</dbReference>
<dbReference type="SUPFAM" id="SSF56176">
    <property type="entry name" value="FAD-binding/transporter-associated domain-like"/>
    <property type="match status" value="1"/>
</dbReference>
<name>A0A0U2Z2Z7_9ALTE</name>
<evidence type="ECO:0000256" key="20">
    <source>
        <dbReference type="HAMAP-Rule" id="MF_00037"/>
    </source>
</evidence>
<keyword evidence="12 20" id="KW-0521">NADP</keyword>
<dbReference type="Gene3D" id="3.30.465.10">
    <property type="match status" value="1"/>
</dbReference>
<dbReference type="PROSITE" id="PS51387">
    <property type="entry name" value="FAD_PCMH"/>
    <property type="match status" value="1"/>
</dbReference>
<dbReference type="InterPro" id="IPR016166">
    <property type="entry name" value="FAD-bd_PCMH"/>
</dbReference>
<evidence type="ECO:0000256" key="3">
    <source>
        <dbReference type="ARBA" id="ARBA00004496"/>
    </source>
</evidence>
<comment type="pathway">
    <text evidence="4 20">Cell wall biogenesis; peptidoglycan biosynthesis.</text>
</comment>
<evidence type="ECO:0000256" key="5">
    <source>
        <dbReference type="ARBA" id="ARBA00010485"/>
    </source>
</evidence>
<dbReference type="Gene3D" id="3.90.78.10">
    <property type="entry name" value="UDP-N-acetylenolpyruvoylglucosamine reductase, C-terminal domain"/>
    <property type="match status" value="1"/>
</dbReference>
<evidence type="ECO:0000256" key="9">
    <source>
        <dbReference type="ARBA" id="ARBA00022618"/>
    </source>
</evidence>
<keyword evidence="8 20" id="KW-0963">Cytoplasm</keyword>
<feature type="active site" evidence="20">
    <location>
        <position position="152"/>
    </location>
</feature>
<dbReference type="InterPro" id="IPR016169">
    <property type="entry name" value="FAD-bd_PCMH_sub2"/>
</dbReference>
<dbReference type="NCBIfam" id="NF000755">
    <property type="entry name" value="PRK00046.1"/>
    <property type="match status" value="1"/>
</dbReference>
<comment type="function">
    <text evidence="2 20">Cell wall formation.</text>
</comment>
<evidence type="ECO:0000256" key="6">
    <source>
        <dbReference type="ARBA" id="ARBA00012518"/>
    </source>
</evidence>
<dbReference type="InterPro" id="IPR011601">
    <property type="entry name" value="MurB_C"/>
</dbReference>
<evidence type="ECO:0000259" key="21">
    <source>
        <dbReference type="PROSITE" id="PS51387"/>
    </source>
</evidence>
<reference evidence="22 23" key="1">
    <citation type="submission" date="2015-12" db="EMBL/GenBank/DDBJ databases">
        <title>Complete genome of Lacimicrobium alkaliphilum KCTC 32984.</title>
        <authorList>
            <person name="Kim S.-G."/>
            <person name="Lee Y.-J."/>
        </authorList>
    </citation>
    <scope>NUCLEOTIDE SEQUENCE [LARGE SCALE GENOMIC DNA]</scope>
    <source>
        <strain evidence="22 23">YelD216</strain>
    </source>
</reference>
<dbReference type="Pfam" id="PF02873">
    <property type="entry name" value="MurB_C"/>
    <property type="match status" value="1"/>
</dbReference>
<dbReference type="InterPro" id="IPR006094">
    <property type="entry name" value="Oxid_FAD_bind_N"/>
</dbReference>
<comment type="subcellular location">
    <subcellularLocation>
        <location evidence="3 20">Cytoplasm</location>
    </subcellularLocation>
</comment>
<evidence type="ECO:0000256" key="8">
    <source>
        <dbReference type="ARBA" id="ARBA00022490"/>
    </source>
</evidence>
<dbReference type="GO" id="GO:0071555">
    <property type="term" value="P:cell wall organization"/>
    <property type="evidence" value="ECO:0007669"/>
    <property type="project" value="UniProtKB-KW"/>
</dbReference>
<dbReference type="RefSeq" id="WP_062476012.1">
    <property type="nucleotide sequence ID" value="NZ_CP013650.1"/>
</dbReference>
<evidence type="ECO:0000256" key="19">
    <source>
        <dbReference type="ARBA" id="ARBA00048914"/>
    </source>
</evidence>
<dbReference type="EMBL" id="CP013650">
    <property type="protein sequence ID" value="ALS97267.1"/>
    <property type="molecule type" value="Genomic_DNA"/>
</dbReference>
<evidence type="ECO:0000256" key="16">
    <source>
        <dbReference type="ARBA" id="ARBA00023306"/>
    </source>
</evidence>
<evidence type="ECO:0000256" key="7">
    <source>
        <dbReference type="ARBA" id="ARBA00015188"/>
    </source>
</evidence>
<evidence type="ECO:0000256" key="1">
    <source>
        <dbReference type="ARBA" id="ARBA00001974"/>
    </source>
</evidence>
<keyword evidence="16 20" id="KW-0131">Cell cycle</keyword>
<keyword evidence="14 20" id="KW-0573">Peptidoglycan synthesis</keyword>
<evidence type="ECO:0000256" key="17">
    <source>
        <dbReference type="ARBA" id="ARBA00023316"/>
    </source>
</evidence>
<feature type="domain" description="FAD-binding PCMH-type" evidence="21">
    <location>
        <begin position="12"/>
        <end position="176"/>
    </location>
</feature>
<dbReference type="Pfam" id="PF01565">
    <property type="entry name" value="FAD_binding_4"/>
    <property type="match status" value="1"/>
</dbReference>
<dbReference type="InterPro" id="IPR003170">
    <property type="entry name" value="MurB"/>
</dbReference>
<feature type="active site" description="Proton donor" evidence="20">
    <location>
        <position position="221"/>
    </location>
</feature>
<comment type="similarity">
    <text evidence="5 20">Belongs to the MurB family.</text>
</comment>
<dbReference type="AlphaFoldDB" id="A0A0U2Z2Z7"/>
<dbReference type="GO" id="GO:0071949">
    <property type="term" value="F:FAD binding"/>
    <property type="evidence" value="ECO:0007669"/>
    <property type="project" value="InterPro"/>
</dbReference>
<protein>
    <recommendedName>
        <fullName evidence="7 20">UDP-N-acetylenolpyruvoylglucosamine reductase</fullName>
        <ecNumber evidence="6 20">1.3.1.98</ecNumber>
    </recommendedName>
    <alternativeName>
        <fullName evidence="18 20">UDP-N-acetylmuramate dehydrogenase</fullName>
    </alternativeName>
</protein>
<evidence type="ECO:0000256" key="12">
    <source>
        <dbReference type="ARBA" id="ARBA00022857"/>
    </source>
</evidence>
<evidence type="ECO:0000256" key="10">
    <source>
        <dbReference type="ARBA" id="ARBA00022630"/>
    </source>
</evidence>
<dbReference type="Gene3D" id="3.30.43.10">
    <property type="entry name" value="Uridine Diphospho-n-acetylenolpyruvylglucosamine Reductase, domain 2"/>
    <property type="match status" value="1"/>
</dbReference>
<dbReference type="KEGG" id="lal:AT746_02570"/>
<dbReference type="GO" id="GO:0008762">
    <property type="term" value="F:UDP-N-acetylmuramate dehydrogenase activity"/>
    <property type="evidence" value="ECO:0007669"/>
    <property type="project" value="UniProtKB-UniRule"/>
</dbReference>
<gene>
    <name evidence="20" type="primary">murB</name>
    <name evidence="22" type="ORF">AT746_02570</name>
</gene>
<evidence type="ECO:0000313" key="22">
    <source>
        <dbReference type="EMBL" id="ALS97267.1"/>
    </source>
</evidence>
<evidence type="ECO:0000256" key="14">
    <source>
        <dbReference type="ARBA" id="ARBA00022984"/>
    </source>
</evidence>
<keyword evidence="13 20" id="KW-0133">Cell shape</keyword>
<feature type="active site" evidence="20">
    <location>
        <position position="317"/>
    </location>
</feature>
<dbReference type="PANTHER" id="PTHR21071:SF4">
    <property type="entry name" value="UDP-N-ACETYLENOLPYRUVOYLGLUCOSAMINE REDUCTASE"/>
    <property type="match status" value="1"/>
</dbReference>
<dbReference type="InterPro" id="IPR016167">
    <property type="entry name" value="FAD-bd_PCMH_sub1"/>
</dbReference>